<evidence type="ECO:0000256" key="6">
    <source>
        <dbReference type="ARBA" id="ARBA00023136"/>
    </source>
</evidence>
<feature type="transmembrane region" description="Helical" evidence="7">
    <location>
        <begin position="237"/>
        <end position="257"/>
    </location>
</feature>
<evidence type="ECO:0000256" key="7">
    <source>
        <dbReference type="SAM" id="Phobius"/>
    </source>
</evidence>
<evidence type="ECO:0000256" key="2">
    <source>
        <dbReference type="ARBA" id="ARBA00008929"/>
    </source>
</evidence>
<feature type="transmembrane region" description="Helical" evidence="7">
    <location>
        <begin position="125"/>
        <end position="153"/>
    </location>
</feature>
<gene>
    <name evidence="8" type="primary">nrfD</name>
    <name evidence="8" type="ORF">JIN87_23565</name>
</gene>
<dbReference type="Gene3D" id="1.20.1630.10">
    <property type="entry name" value="Formate dehydrogenase/DMSO reductase domain"/>
    <property type="match status" value="1"/>
</dbReference>
<dbReference type="EMBL" id="JAENIL010000061">
    <property type="protein sequence ID" value="MBK1879883.1"/>
    <property type="molecule type" value="Genomic_DNA"/>
</dbReference>
<dbReference type="Proteomes" id="UP000617628">
    <property type="component" value="Unassembled WGS sequence"/>
</dbReference>
<reference evidence="8" key="1">
    <citation type="submission" date="2021-01" db="EMBL/GenBank/DDBJ databases">
        <title>Modified the classification status of verrucomicrobia.</title>
        <authorList>
            <person name="Feng X."/>
        </authorList>
    </citation>
    <scope>NUCLEOTIDE SEQUENCE</scope>
    <source>
        <strain evidence="8">KCTC 13126</strain>
    </source>
</reference>
<name>A0A934S0W7_9BACT</name>
<evidence type="ECO:0000313" key="9">
    <source>
        <dbReference type="Proteomes" id="UP000617628"/>
    </source>
</evidence>
<dbReference type="InterPro" id="IPR005614">
    <property type="entry name" value="NrfD-like"/>
</dbReference>
<dbReference type="GO" id="GO:0005886">
    <property type="term" value="C:plasma membrane"/>
    <property type="evidence" value="ECO:0007669"/>
    <property type="project" value="UniProtKB-SubCell"/>
</dbReference>
<comment type="caution">
    <text evidence="8">The sequence shown here is derived from an EMBL/GenBank/DDBJ whole genome shotgun (WGS) entry which is preliminary data.</text>
</comment>
<feature type="transmembrane region" description="Helical" evidence="7">
    <location>
        <begin position="206"/>
        <end position="225"/>
    </location>
</feature>
<evidence type="ECO:0000256" key="4">
    <source>
        <dbReference type="ARBA" id="ARBA00022692"/>
    </source>
</evidence>
<comment type="subcellular location">
    <subcellularLocation>
        <location evidence="1">Cell membrane</location>
        <topology evidence="1">Multi-pass membrane protein</topology>
    </subcellularLocation>
</comment>
<keyword evidence="5 7" id="KW-1133">Transmembrane helix</keyword>
<feature type="transmembrane region" description="Helical" evidence="7">
    <location>
        <begin position="12"/>
        <end position="31"/>
    </location>
</feature>
<feature type="transmembrane region" description="Helical" evidence="7">
    <location>
        <begin position="84"/>
        <end position="105"/>
    </location>
</feature>
<accession>A0A934S0W7</accession>
<feature type="transmembrane region" description="Helical" evidence="7">
    <location>
        <begin position="317"/>
        <end position="342"/>
    </location>
</feature>
<sequence length="398" mass="44097">MMVMATEGNWLFYAWMIGLSAIALVGLNAWATQVTMGMGVTNMTDHVSWGLYIANFTFMVGLAAGGVMMVIPAYLYHDHDMHDVVIIGELLAIAAIVMCISFVVVDLGRPDRFWHMLPGIGKFHFPVSMLTWDVIVLNGYLLLNLHICGYLLYKRYRGERPNPKFYIPVVFLSIGWAISIHTVTAFLYQGLGGRPFWNTALLAPRFLTSAFVSGPAFIILALEAIRYLSDYKVGDGAIRILVNIMRVTILINLLMLASEVFTEFYTGGSHTAAAHYLYFGLHGHNALVPWIWSSIALTILAAILLMRPNVTQHPVMLILACGLAFAGIWIEKGMGLIIPGFIPSTLHEIVEYTPNGIEWRVTAGIWAAGLMIYTIAIRVAMPIFSGEVSLEKDAEKHA</sequence>
<feature type="transmembrane region" description="Helical" evidence="7">
    <location>
        <begin position="287"/>
        <end position="305"/>
    </location>
</feature>
<feature type="transmembrane region" description="Helical" evidence="7">
    <location>
        <begin position="165"/>
        <end position="186"/>
    </location>
</feature>
<protein>
    <submittedName>
        <fullName evidence="8">Polysulfide reductase NrfD</fullName>
    </submittedName>
</protein>
<dbReference type="PANTHER" id="PTHR43044">
    <property type="match status" value="1"/>
</dbReference>
<evidence type="ECO:0000256" key="5">
    <source>
        <dbReference type="ARBA" id="ARBA00022989"/>
    </source>
</evidence>
<feature type="transmembrane region" description="Helical" evidence="7">
    <location>
        <begin position="51"/>
        <end position="77"/>
    </location>
</feature>
<keyword evidence="6 7" id="KW-0472">Membrane</keyword>
<evidence type="ECO:0000256" key="3">
    <source>
        <dbReference type="ARBA" id="ARBA00022475"/>
    </source>
</evidence>
<dbReference type="InterPro" id="IPR054823">
    <property type="entry name" value="DsrP-like"/>
</dbReference>
<feature type="transmembrane region" description="Helical" evidence="7">
    <location>
        <begin position="362"/>
        <end position="381"/>
    </location>
</feature>
<dbReference type="Pfam" id="PF03916">
    <property type="entry name" value="NrfD"/>
    <property type="match status" value="1"/>
</dbReference>
<dbReference type="PANTHER" id="PTHR43044:SF2">
    <property type="entry name" value="POLYSULPHIDE REDUCTASE NRFD"/>
    <property type="match status" value="1"/>
</dbReference>
<comment type="similarity">
    <text evidence="2">Belongs to the NrfD family.</text>
</comment>
<dbReference type="NCBIfam" id="NF045798">
    <property type="entry name" value="DsrP"/>
    <property type="match status" value="1"/>
</dbReference>
<evidence type="ECO:0000313" key="8">
    <source>
        <dbReference type="EMBL" id="MBK1879883.1"/>
    </source>
</evidence>
<keyword evidence="9" id="KW-1185">Reference proteome</keyword>
<keyword evidence="3" id="KW-1003">Cell membrane</keyword>
<evidence type="ECO:0000256" key="1">
    <source>
        <dbReference type="ARBA" id="ARBA00004651"/>
    </source>
</evidence>
<keyword evidence="4 7" id="KW-0812">Transmembrane</keyword>
<organism evidence="8 9">
    <name type="scientific">Pelagicoccus mobilis</name>
    <dbReference type="NCBI Taxonomy" id="415221"/>
    <lineage>
        <taxon>Bacteria</taxon>
        <taxon>Pseudomonadati</taxon>
        <taxon>Verrucomicrobiota</taxon>
        <taxon>Opitutia</taxon>
        <taxon>Puniceicoccales</taxon>
        <taxon>Pelagicoccaceae</taxon>
        <taxon>Pelagicoccus</taxon>
    </lineage>
</organism>
<dbReference type="AlphaFoldDB" id="A0A934S0W7"/>
<proteinExistence type="inferred from homology"/>